<feature type="domain" description="Heterokaryon incompatibility" evidence="1">
    <location>
        <begin position="59"/>
        <end position="247"/>
    </location>
</feature>
<name>A0A6G1H4N0_9PEZI</name>
<evidence type="ECO:0000313" key="2">
    <source>
        <dbReference type="EMBL" id="KAF1988183.1"/>
    </source>
</evidence>
<evidence type="ECO:0000259" key="1">
    <source>
        <dbReference type="Pfam" id="PF06985"/>
    </source>
</evidence>
<dbReference type="Pfam" id="PF26639">
    <property type="entry name" value="Het-6_barrel"/>
    <property type="match status" value="1"/>
</dbReference>
<keyword evidence="3" id="KW-1185">Reference proteome</keyword>
<dbReference type="Pfam" id="PF06985">
    <property type="entry name" value="HET"/>
    <property type="match status" value="1"/>
</dbReference>
<dbReference type="InterPro" id="IPR010730">
    <property type="entry name" value="HET"/>
</dbReference>
<protein>
    <recommendedName>
        <fullName evidence="1">Heterokaryon incompatibility domain-containing protein</fullName>
    </recommendedName>
</protein>
<dbReference type="EMBL" id="ML977149">
    <property type="protein sequence ID" value="KAF1988183.1"/>
    <property type="molecule type" value="Genomic_DNA"/>
</dbReference>
<dbReference type="OrthoDB" id="2157530at2759"/>
<dbReference type="InterPro" id="IPR052895">
    <property type="entry name" value="HetReg/Transcr_Mod"/>
</dbReference>
<gene>
    <name evidence="2" type="ORF">K402DRAFT_391955</name>
</gene>
<dbReference type="PANTHER" id="PTHR24148">
    <property type="entry name" value="ANKYRIN REPEAT DOMAIN-CONTAINING PROTEIN 39 HOMOLOG-RELATED"/>
    <property type="match status" value="1"/>
</dbReference>
<reference evidence="2" key="1">
    <citation type="journal article" date="2020" name="Stud. Mycol.">
        <title>101 Dothideomycetes genomes: a test case for predicting lifestyles and emergence of pathogens.</title>
        <authorList>
            <person name="Haridas S."/>
            <person name="Albert R."/>
            <person name="Binder M."/>
            <person name="Bloem J."/>
            <person name="Labutti K."/>
            <person name="Salamov A."/>
            <person name="Andreopoulos B."/>
            <person name="Baker S."/>
            <person name="Barry K."/>
            <person name="Bills G."/>
            <person name="Bluhm B."/>
            <person name="Cannon C."/>
            <person name="Castanera R."/>
            <person name="Culley D."/>
            <person name="Daum C."/>
            <person name="Ezra D."/>
            <person name="Gonzalez J."/>
            <person name="Henrissat B."/>
            <person name="Kuo A."/>
            <person name="Liang C."/>
            <person name="Lipzen A."/>
            <person name="Lutzoni F."/>
            <person name="Magnuson J."/>
            <person name="Mondo S."/>
            <person name="Nolan M."/>
            <person name="Ohm R."/>
            <person name="Pangilinan J."/>
            <person name="Park H.-J."/>
            <person name="Ramirez L."/>
            <person name="Alfaro M."/>
            <person name="Sun H."/>
            <person name="Tritt A."/>
            <person name="Yoshinaga Y."/>
            <person name="Zwiers L.-H."/>
            <person name="Turgeon B."/>
            <person name="Goodwin S."/>
            <person name="Spatafora J."/>
            <person name="Crous P."/>
            <person name="Grigoriev I."/>
        </authorList>
    </citation>
    <scope>NUCLEOTIDE SEQUENCE</scope>
    <source>
        <strain evidence="2">CBS 113979</strain>
    </source>
</reference>
<dbReference type="PANTHER" id="PTHR24148:SF64">
    <property type="entry name" value="HETEROKARYON INCOMPATIBILITY DOMAIN-CONTAINING PROTEIN"/>
    <property type="match status" value="1"/>
</dbReference>
<proteinExistence type="predicted"/>
<sequence>MALTLVPKSQLRLADHTALFSRHLTSGDEIRLIQLDPSNEGSPLTATIQYRDLSDNPNYQALSYTWGSSFNANHPSRNPPKVSTTRRYLFTSDGILNLSDSLYNALLRLREPANALIFWADAICIDQSHDEEKAWQIQKMRQIYEGASRVLIWLGPSDATSDIAMSVLESGYRYLLRSEPYKTLDSISVDIPQPKEGQESDDQMTIVSFAKMFGLVREDTEAPDYPIIAVANLFNRAYWGRGWCWQEFVAAKKIAIVCGQKFLENGDMCIQTFLSTWDTFEGSSGGGQPHGLDHRPWSMIELRRSYHNYAYFTNTGFKDDSGIKIPDGKMAHVWARKNPGLTKMGKAWLYREAIGLLSMKDLLQESSKSWLETGRKEDQIFALIGIAMDAEELGIKVDYTISWEEVYAQLAIAYVKRGDLWFLNYCQCTLPGRSKSLPSWVPDWSQGYRGAPISRHYVAPPDHLGTKETKSQPALREVDSYGPLRLRGIIADEIAWVSGERFPMSVKYLGTRYRRDLYRWIRNVTERCPNQSHRAIWTVMIAGSVRLPLPQKYHDRETDERMQEILDDAFTSILIQYEARDEALQEVIECFLRCFMQATAWRCIFETKKGSLGLGHTGIQRGDQVVAFMGAETAFVVRSVGLFSSVAPRYRMVGESYVHGLMEDQGLKASAVVEEIILR</sequence>
<dbReference type="Proteomes" id="UP000800041">
    <property type="component" value="Unassembled WGS sequence"/>
</dbReference>
<organism evidence="2 3">
    <name type="scientific">Aulographum hederae CBS 113979</name>
    <dbReference type="NCBI Taxonomy" id="1176131"/>
    <lineage>
        <taxon>Eukaryota</taxon>
        <taxon>Fungi</taxon>
        <taxon>Dikarya</taxon>
        <taxon>Ascomycota</taxon>
        <taxon>Pezizomycotina</taxon>
        <taxon>Dothideomycetes</taxon>
        <taxon>Pleosporomycetidae</taxon>
        <taxon>Aulographales</taxon>
        <taxon>Aulographaceae</taxon>
    </lineage>
</organism>
<accession>A0A6G1H4N0</accession>
<dbReference type="AlphaFoldDB" id="A0A6G1H4N0"/>
<evidence type="ECO:0000313" key="3">
    <source>
        <dbReference type="Proteomes" id="UP000800041"/>
    </source>
</evidence>